<name>A0A372MFR4_9SPIR</name>
<evidence type="ECO:0000313" key="4">
    <source>
        <dbReference type="Proteomes" id="UP000264002"/>
    </source>
</evidence>
<comment type="caution">
    <text evidence="3">The sequence shown here is derived from an EMBL/GenBank/DDBJ whole genome shotgun (WGS) entry which is preliminary data.</text>
</comment>
<proteinExistence type="predicted"/>
<evidence type="ECO:0000259" key="2">
    <source>
        <dbReference type="Pfam" id="PF02591"/>
    </source>
</evidence>
<accession>A0A372MFR4</accession>
<dbReference type="InterPro" id="IPR003743">
    <property type="entry name" value="Zf-RING_7"/>
</dbReference>
<organism evidence="3 4">
    <name type="scientific">Sphaerochaeta halotolerans</name>
    <dbReference type="NCBI Taxonomy" id="2293840"/>
    <lineage>
        <taxon>Bacteria</taxon>
        <taxon>Pseudomonadati</taxon>
        <taxon>Spirochaetota</taxon>
        <taxon>Spirochaetia</taxon>
        <taxon>Spirochaetales</taxon>
        <taxon>Sphaerochaetaceae</taxon>
        <taxon>Sphaerochaeta</taxon>
    </lineage>
</organism>
<dbReference type="Proteomes" id="UP000264002">
    <property type="component" value="Unassembled WGS sequence"/>
</dbReference>
<dbReference type="Gene3D" id="1.10.287.1490">
    <property type="match status" value="1"/>
</dbReference>
<dbReference type="AlphaFoldDB" id="A0A372MFR4"/>
<gene>
    <name evidence="3" type="ORF">DYP60_09015</name>
</gene>
<feature type="coiled-coil region" evidence="1">
    <location>
        <begin position="78"/>
        <end position="165"/>
    </location>
</feature>
<sequence length="272" mass="31676">MEEAEVFARLNQLQEDLSDRFALEDEIVKLPRDLKVKQELLDKINLEYIEEHTRSEAAKSDLKSLHIQYDDAVLARENSEKQMELISTQREFEALEKEIKDAAAKEQSLLKQLHVKEKQVNEYSERLTEKEQLMSLQKQEVDSEASKIEALLDEKRKQLEALEKKCLNYISGDIDEDLYNKFCNIVKNKKGKGIVPIHGLVCQGCHIVLPNQFVNEVREEKEIEFCPYCSRILFYEETEGAEEKFRKHVEDVDIEEGGLSDFVDSSEFDDLL</sequence>
<keyword evidence="3" id="KW-0238">DNA-binding</keyword>
<dbReference type="EMBL" id="QUWK01000008">
    <property type="protein sequence ID" value="RFU94639.1"/>
    <property type="molecule type" value="Genomic_DNA"/>
</dbReference>
<dbReference type="GO" id="GO:0003677">
    <property type="term" value="F:DNA binding"/>
    <property type="evidence" value="ECO:0007669"/>
    <property type="project" value="UniProtKB-KW"/>
</dbReference>
<keyword evidence="1" id="KW-0175">Coiled coil</keyword>
<evidence type="ECO:0000256" key="1">
    <source>
        <dbReference type="SAM" id="Coils"/>
    </source>
</evidence>
<evidence type="ECO:0000313" key="3">
    <source>
        <dbReference type="EMBL" id="RFU94639.1"/>
    </source>
</evidence>
<reference evidence="4" key="1">
    <citation type="submission" date="2018-08" db="EMBL/GenBank/DDBJ databases">
        <authorList>
            <person name="Grouzdev D.S."/>
            <person name="Krutkina M.S."/>
        </authorList>
    </citation>
    <scope>NUCLEOTIDE SEQUENCE [LARGE SCALE GENOMIC DNA]</scope>
    <source>
        <strain evidence="4">4-11</strain>
    </source>
</reference>
<feature type="domain" description="C4-type zinc ribbon" evidence="2">
    <location>
        <begin position="201"/>
        <end position="233"/>
    </location>
</feature>
<dbReference type="Pfam" id="PF02591">
    <property type="entry name" value="Zn_ribbon_9"/>
    <property type="match status" value="1"/>
</dbReference>
<dbReference type="OrthoDB" id="9795058at2"/>
<protein>
    <submittedName>
        <fullName evidence="3">DNA-binding protein</fullName>
    </submittedName>
</protein>
<dbReference type="RefSeq" id="WP_117330673.1">
    <property type="nucleotide sequence ID" value="NZ_QUWK01000008.1"/>
</dbReference>
<keyword evidence="4" id="KW-1185">Reference proteome</keyword>
<reference evidence="3 4" key="2">
    <citation type="submission" date="2018-09" db="EMBL/GenBank/DDBJ databases">
        <title>Genome of Sphaerochaeta halotolerans strain 4-11.</title>
        <authorList>
            <person name="Nazina T.N."/>
            <person name="Sokolova D.S."/>
        </authorList>
    </citation>
    <scope>NUCLEOTIDE SEQUENCE [LARGE SCALE GENOMIC DNA]</scope>
    <source>
        <strain evidence="3 4">4-11</strain>
    </source>
</reference>